<sequence>MRQPWRGLASSSLRAAAVDVEQQQAAASAAAAAAAPLQDVVAALRSRGLLQDVTSPDLAAVSTQEQLLAYCGFDPTAESLHLGNLLGIIVLAWFQRCGHRPVALLGGATGRVGDPSGKSAERPVLSEKVIERNVAGIERTLRTLLQPPPGSGLPEPLVLNNLDWFGGMGLLTFLREIGKYARVGTMLAKESVRKRMESDTGISYTEFTYQLLQGYDFVHMRRQYGVRVQEPCFGLTFPLLLKADGSKFGKSESGALWLNGDMMSPYQFYQFLFKTADADVLKFLRMLTFLPLEEIEALGASMQSPGYVANTAQRRLAEEVTRFVHGEEGLRQALKATEALAPGAATKLDADSLEAAAGDAPSASLPRDQVVGAPLADVMVAVGMQPSKAAVRRMIKGGGVRVNNEKVDDELAALGEDDLIDGRLVLIAAGKKNKMLVRVA</sequence>
<dbReference type="GO" id="GO:0004831">
    <property type="term" value="F:tyrosine-tRNA ligase activity"/>
    <property type="evidence" value="ECO:0007669"/>
    <property type="project" value="UniProtKB-EC"/>
</dbReference>
<dbReference type="CDD" id="cd00165">
    <property type="entry name" value="S4"/>
    <property type="match status" value="1"/>
</dbReference>
<keyword evidence="5 10" id="KW-0694">RNA-binding</keyword>
<evidence type="ECO:0000256" key="3">
    <source>
        <dbReference type="ARBA" id="ARBA00022741"/>
    </source>
</evidence>
<evidence type="ECO:0000256" key="6">
    <source>
        <dbReference type="ARBA" id="ARBA00022917"/>
    </source>
</evidence>
<reference evidence="13 14" key="1">
    <citation type="journal article" date="2010" name="Plant Cell">
        <title>The Chlorella variabilis NC64A genome reveals adaptation to photosymbiosis, coevolution with viruses, and cryptic sex.</title>
        <authorList>
            <person name="Blanc G."/>
            <person name="Duncan G."/>
            <person name="Agarkova I."/>
            <person name="Borodovsky M."/>
            <person name="Gurnon J."/>
            <person name="Kuo A."/>
            <person name="Lindquist E."/>
            <person name="Lucas S."/>
            <person name="Pangilinan J."/>
            <person name="Polle J."/>
            <person name="Salamov A."/>
            <person name="Terry A."/>
            <person name="Yamada T."/>
            <person name="Dunigan D.D."/>
            <person name="Grigoriev I.V."/>
            <person name="Claverie J.M."/>
            <person name="Van Etten J.L."/>
        </authorList>
    </citation>
    <scope>NUCLEOTIDE SEQUENCE [LARGE SCALE GENOMIC DNA]</scope>
    <source>
        <strain evidence="13 14">NC64A</strain>
    </source>
</reference>
<evidence type="ECO:0000256" key="9">
    <source>
        <dbReference type="ARBA" id="ARBA00048248"/>
    </source>
</evidence>
<dbReference type="PRINTS" id="PR01040">
    <property type="entry name" value="TRNASYNTHTYR"/>
</dbReference>
<dbReference type="PROSITE" id="PS50889">
    <property type="entry name" value="S4"/>
    <property type="match status" value="1"/>
</dbReference>
<dbReference type="InterPro" id="IPR036986">
    <property type="entry name" value="S4_RNA-bd_sf"/>
</dbReference>
<dbReference type="Proteomes" id="UP000008141">
    <property type="component" value="Unassembled WGS sequence"/>
</dbReference>
<dbReference type="GO" id="GO:0005829">
    <property type="term" value="C:cytosol"/>
    <property type="evidence" value="ECO:0007669"/>
    <property type="project" value="TreeGrafter"/>
</dbReference>
<evidence type="ECO:0000256" key="5">
    <source>
        <dbReference type="ARBA" id="ARBA00022884"/>
    </source>
</evidence>
<dbReference type="KEGG" id="cvr:CHLNCDRAFT_48743"/>
<evidence type="ECO:0000256" key="2">
    <source>
        <dbReference type="ARBA" id="ARBA00022598"/>
    </source>
</evidence>
<dbReference type="InterPro" id="IPR002307">
    <property type="entry name" value="Tyr-tRNA-ligase"/>
</dbReference>
<dbReference type="OrthoDB" id="337870at2759"/>
<evidence type="ECO:0000259" key="12">
    <source>
        <dbReference type="SMART" id="SM00363"/>
    </source>
</evidence>
<evidence type="ECO:0000256" key="10">
    <source>
        <dbReference type="PROSITE-ProRule" id="PRU00182"/>
    </source>
</evidence>
<protein>
    <recommendedName>
        <fullName evidence="1 11">Tyrosine--tRNA ligase</fullName>
        <ecNumber evidence="1 11">6.1.1.1</ecNumber>
    </recommendedName>
    <alternativeName>
        <fullName evidence="8 11">Tyrosyl-tRNA synthetase</fullName>
    </alternativeName>
</protein>
<dbReference type="SUPFAM" id="SSF55174">
    <property type="entry name" value="Alpha-L RNA-binding motif"/>
    <property type="match status" value="1"/>
</dbReference>
<evidence type="ECO:0000256" key="4">
    <source>
        <dbReference type="ARBA" id="ARBA00022840"/>
    </source>
</evidence>
<evidence type="ECO:0000256" key="11">
    <source>
        <dbReference type="RuleBase" id="RU361234"/>
    </source>
</evidence>
<dbReference type="Gene3D" id="3.10.290.10">
    <property type="entry name" value="RNA-binding S4 domain"/>
    <property type="match status" value="1"/>
</dbReference>
<dbReference type="GeneID" id="17355917"/>
<dbReference type="InterPro" id="IPR024088">
    <property type="entry name" value="Tyr-tRNA-ligase_bac-type"/>
</dbReference>
<dbReference type="EMBL" id="GL433842">
    <property type="protein sequence ID" value="EFN56179.1"/>
    <property type="molecule type" value="Genomic_DNA"/>
</dbReference>
<keyword evidence="6 11" id="KW-0648">Protein biosynthesis</keyword>
<dbReference type="FunFam" id="1.10.240.10:FF:000001">
    <property type="entry name" value="Tyrosine--tRNA ligase"/>
    <property type="match status" value="1"/>
</dbReference>
<dbReference type="AlphaFoldDB" id="E1ZD92"/>
<dbReference type="InterPro" id="IPR054608">
    <property type="entry name" value="SYY-like_C"/>
</dbReference>
<dbReference type="GO" id="GO:0006437">
    <property type="term" value="P:tyrosyl-tRNA aminoacylation"/>
    <property type="evidence" value="ECO:0007669"/>
    <property type="project" value="InterPro"/>
</dbReference>
<keyword evidence="2 11" id="KW-0436">Ligase</keyword>
<comment type="catalytic activity">
    <reaction evidence="9 11">
        <text>tRNA(Tyr) + L-tyrosine + ATP = L-tyrosyl-tRNA(Tyr) + AMP + diphosphate + H(+)</text>
        <dbReference type="Rhea" id="RHEA:10220"/>
        <dbReference type="Rhea" id="RHEA-COMP:9706"/>
        <dbReference type="Rhea" id="RHEA-COMP:9707"/>
        <dbReference type="ChEBI" id="CHEBI:15378"/>
        <dbReference type="ChEBI" id="CHEBI:30616"/>
        <dbReference type="ChEBI" id="CHEBI:33019"/>
        <dbReference type="ChEBI" id="CHEBI:58315"/>
        <dbReference type="ChEBI" id="CHEBI:78442"/>
        <dbReference type="ChEBI" id="CHEBI:78536"/>
        <dbReference type="ChEBI" id="CHEBI:456215"/>
        <dbReference type="EC" id="6.1.1.1"/>
    </reaction>
</comment>
<name>E1ZD92_CHLVA</name>
<dbReference type="STRING" id="554065.E1ZD92"/>
<feature type="domain" description="RNA-binding S4" evidence="12">
    <location>
        <begin position="373"/>
        <end position="431"/>
    </location>
</feature>
<dbReference type="PROSITE" id="PS00178">
    <property type="entry name" value="AA_TRNA_LIGASE_I"/>
    <property type="match status" value="1"/>
</dbReference>
<dbReference type="InterPro" id="IPR001412">
    <property type="entry name" value="aa-tRNA-synth_I_CS"/>
</dbReference>
<dbReference type="NCBIfam" id="TIGR00234">
    <property type="entry name" value="tyrS"/>
    <property type="match status" value="1"/>
</dbReference>
<keyword evidence="14" id="KW-1185">Reference proteome</keyword>
<evidence type="ECO:0000256" key="1">
    <source>
        <dbReference type="ARBA" id="ARBA00013160"/>
    </source>
</evidence>
<dbReference type="Pfam" id="PF22421">
    <property type="entry name" value="SYY_C-terminal"/>
    <property type="match status" value="1"/>
</dbReference>
<gene>
    <name evidence="13" type="ORF">CHLNCDRAFT_48743</name>
</gene>
<dbReference type="InParanoid" id="E1ZD92"/>
<evidence type="ECO:0000313" key="14">
    <source>
        <dbReference type="Proteomes" id="UP000008141"/>
    </source>
</evidence>
<keyword evidence="4 11" id="KW-0067">ATP-binding</keyword>
<keyword evidence="3 11" id="KW-0547">Nucleotide-binding</keyword>
<dbReference type="GO" id="GO:0048608">
    <property type="term" value="P:reproductive structure development"/>
    <property type="evidence" value="ECO:0007669"/>
    <property type="project" value="UniProtKB-ARBA"/>
</dbReference>
<dbReference type="GO" id="GO:0005524">
    <property type="term" value="F:ATP binding"/>
    <property type="evidence" value="ECO:0007669"/>
    <property type="project" value="UniProtKB-KW"/>
</dbReference>
<organism evidence="14">
    <name type="scientific">Chlorella variabilis</name>
    <name type="common">Green alga</name>
    <dbReference type="NCBI Taxonomy" id="554065"/>
    <lineage>
        <taxon>Eukaryota</taxon>
        <taxon>Viridiplantae</taxon>
        <taxon>Chlorophyta</taxon>
        <taxon>core chlorophytes</taxon>
        <taxon>Trebouxiophyceae</taxon>
        <taxon>Chlorellales</taxon>
        <taxon>Chlorellaceae</taxon>
        <taxon>Chlorella clade</taxon>
        <taxon>Chlorella</taxon>
    </lineage>
</organism>
<dbReference type="InterPro" id="IPR014729">
    <property type="entry name" value="Rossmann-like_a/b/a_fold"/>
</dbReference>
<dbReference type="Pfam" id="PF00579">
    <property type="entry name" value="tRNA-synt_1b"/>
    <property type="match status" value="2"/>
</dbReference>
<evidence type="ECO:0000256" key="8">
    <source>
        <dbReference type="ARBA" id="ARBA00033323"/>
    </source>
</evidence>
<dbReference type="CDD" id="cd00805">
    <property type="entry name" value="TyrRS_core"/>
    <property type="match status" value="1"/>
</dbReference>
<dbReference type="SUPFAM" id="SSF52374">
    <property type="entry name" value="Nucleotidylyl transferase"/>
    <property type="match status" value="1"/>
</dbReference>
<dbReference type="RefSeq" id="XP_005848281.1">
    <property type="nucleotide sequence ID" value="XM_005848219.1"/>
</dbReference>
<evidence type="ECO:0000256" key="7">
    <source>
        <dbReference type="ARBA" id="ARBA00023146"/>
    </source>
</evidence>
<dbReference type="GO" id="GO:0009570">
    <property type="term" value="C:chloroplast stroma"/>
    <property type="evidence" value="ECO:0007669"/>
    <property type="project" value="TreeGrafter"/>
</dbReference>
<proteinExistence type="inferred from homology"/>
<dbReference type="FunFam" id="3.10.290.10:FF:000014">
    <property type="entry name" value="Tyrosine--tRNA ligase"/>
    <property type="match status" value="1"/>
</dbReference>
<dbReference type="eggNOG" id="KOG2623">
    <property type="taxonomic scope" value="Eukaryota"/>
</dbReference>
<dbReference type="PANTHER" id="PTHR11766:SF0">
    <property type="entry name" value="TYROSINE--TRNA LIGASE, MITOCHONDRIAL"/>
    <property type="match status" value="1"/>
</dbReference>
<dbReference type="InterPro" id="IPR002942">
    <property type="entry name" value="S4_RNA-bd"/>
</dbReference>
<dbReference type="InterPro" id="IPR002305">
    <property type="entry name" value="aa-tRNA-synth_Ic"/>
</dbReference>
<dbReference type="PANTHER" id="PTHR11766">
    <property type="entry name" value="TYROSYL-TRNA SYNTHETASE"/>
    <property type="match status" value="1"/>
</dbReference>
<comment type="similarity">
    <text evidence="11">Belongs to the class-I aminoacyl-tRNA synthetase family.</text>
</comment>
<dbReference type="GO" id="GO:0005739">
    <property type="term" value="C:mitochondrion"/>
    <property type="evidence" value="ECO:0007669"/>
    <property type="project" value="TreeGrafter"/>
</dbReference>
<evidence type="ECO:0000313" key="13">
    <source>
        <dbReference type="EMBL" id="EFN56179.1"/>
    </source>
</evidence>
<dbReference type="EC" id="6.1.1.1" evidence="1 11"/>
<dbReference type="FunCoup" id="E1ZD92">
    <property type="interactions" value="1766"/>
</dbReference>
<dbReference type="GO" id="GO:0009791">
    <property type="term" value="P:post-embryonic development"/>
    <property type="evidence" value="ECO:0007669"/>
    <property type="project" value="UniProtKB-ARBA"/>
</dbReference>
<dbReference type="OMA" id="YMMAKDS"/>
<dbReference type="Gene3D" id="1.10.240.10">
    <property type="entry name" value="Tyrosyl-Transfer RNA Synthetase"/>
    <property type="match status" value="1"/>
</dbReference>
<dbReference type="Gene3D" id="3.40.50.620">
    <property type="entry name" value="HUPs"/>
    <property type="match status" value="1"/>
</dbReference>
<accession>E1ZD92</accession>
<dbReference type="GO" id="GO:0003723">
    <property type="term" value="F:RNA binding"/>
    <property type="evidence" value="ECO:0007669"/>
    <property type="project" value="UniProtKB-KW"/>
</dbReference>
<keyword evidence="7 11" id="KW-0030">Aminoacyl-tRNA synthetase</keyword>
<dbReference type="SMART" id="SM00363">
    <property type="entry name" value="S4"/>
    <property type="match status" value="1"/>
</dbReference>